<name>A0A4Q1U0M0_9LACO</name>
<evidence type="ECO:0000313" key="4">
    <source>
        <dbReference type="Proteomes" id="UP001164790"/>
    </source>
</evidence>
<keyword evidence="4" id="KW-1185">Reference proteome</keyword>
<dbReference type="Proteomes" id="UP000290475">
    <property type="component" value="Unassembled WGS sequence"/>
</dbReference>
<protein>
    <submittedName>
        <fullName evidence="1">Uncharacterized protein</fullName>
    </submittedName>
</protein>
<gene>
    <name evidence="1" type="ORF">BVJ53_06775</name>
    <name evidence="2" type="ORF">OFW50_00645</name>
</gene>
<dbReference type="RefSeq" id="WP_129301759.1">
    <property type="nucleotide sequence ID" value="NZ_CP074378.1"/>
</dbReference>
<proteinExistence type="predicted"/>
<dbReference type="Proteomes" id="UP001164790">
    <property type="component" value="Chromosome"/>
</dbReference>
<dbReference type="EMBL" id="MSSM01000015">
    <property type="protein sequence ID" value="RXT24946.1"/>
    <property type="molecule type" value="Genomic_DNA"/>
</dbReference>
<accession>A0A4Q1U0M0</accession>
<sequence>MYTIQTAASVGARGTVITIAPPIERIRPGDPIRLNGKMVGKVRAIEKANHPHHVNDKPCTGLVITVPVKAGDTIEFPRSPRKP</sequence>
<reference evidence="2" key="2">
    <citation type="submission" date="2022-10" db="EMBL/GenBank/DDBJ databases">
        <title>Comparative genomic analysis and in-vitro probiotic properties of the potential probiotic L. chiayiensis AACE 3.</title>
        <authorList>
            <person name="Kang X."/>
        </authorList>
    </citation>
    <scope>NUCLEOTIDE SEQUENCE</scope>
    <source>
        <strain evidence="2">AACE 3</strain>
    </source>
</reference>
<dbReference type="EMBL" id="CP107523">
    <property type="protein sequence ID" value="UYN56648.1"/>
    <property type="molecule type" value="Genomic_DNA"/>
</dbReference>
<dbReference type="AlphaFoldDB" id="A0A4Q1U0M0"/>
<reference evidence="1 3" key="1">
    <citation type="submission" date="2017-01" db="EMBL/GenBank/DDBJ databases">
        <title>Lactobacillus chiayiensis sp. nov., a lactic acid bacterium isolated from compost.</title>
        <authorList>
            <person name="Huang C.-H."/>
        </authorList>
    </citation>
    <scope>NUCLEOTIDE SEQUENCE [LARGE SCALE GENOMIC DNA]</scope>
    <source>
        <strain evidence="1">Chh01</strain>
        <strain evidence="3">chh01</strain>
    </source>
</reference>
<evidence type="ECO:0000313" key="2">
    <source>
        <dbReference type="EMBL" id="UYN56648.1"/>
    </source>
</evidence>
<organism evidence="1 3">
    <name type="scientific">Lacticaseibacillus chiayiensis</name>
    <dbReference type="NCBI Taxonomy" id="2100821"/>
    <lineage>
        <taxon>Bacteria</taxon>
        <taxon>Bacillati</taxon>
        <taxon>Bacillota</taxon>
        <taxon>Bacilli</taxon>
        <taxon>Lactobacillales</taxon>
        <taxon>Lactobacillaceae</taxon>
        <taxon>Lacticaseibacillus</taxon>
    </lineage>
</organism>
<evidence type="ECO:0000313" key="3">
    <source>
        <dbReference type="Proteomes" id="UP000290475"/>
    </source>
</evidence>
<evidence type="ECO:0000313" key="1">
    <source>
        <dbReference type="EMBL" id="RXT24946.1"/>
    </source>
</evidence>